<dbReference type="EMBL" id="BAABJQ010000004">
    <property type="protein sequence ID" value="GAA5182245.1"/>
    <property type="molecule type" value="Genomic_DNA"/>
</dbReference>
<comment type="caution">
    <text evidence="1">The sequence shown here is derived from an EMBL/GenBank/DDBJ whole genome shotgun (WGS) entry which is preliminary data.</text>
</comment>
<name>A0ABP9RPM5_9ACTN</name>
<proteinExistence type="predicted"/>
<protein>
    <recommendedName>
        <fullName evidence="3">DUF3558 domain-containing protein</fullName>
    </recommendedName>
</protein>
<evidence type="ECO:0000313" key="2">
    <source>
        <dbReference type="Proteomes" id="UP001501570"/>
    </source>
</evidence>
<evidence type="ECO:0000313" key="1">
    <source>
        <dbReference type="EMBL" id="GAA5182245.1"/>
    </source>
</evidence>
<organism evidence="1 2">
    <name type="scientific">Rugosimonospora acidiphila</name>
    <dbReference type="NCBI Taxonomy" id="556531"/>
    <lineage>
        <taxon>Bacteria</taxon>
        <taxon>Bacillati</taxon>
        <taxon>Actinomycetota</taxon>
        <taxon>Actinomycetes</taxon>
        <taxon>Micromonosporales</taxon>
        <taxon>Micromonosporaceae</taxon>
        <taxon>Rugosimonospora</taxon>
    </lineage>
</organism>
<evidence type="ECO:0008006" key="3">
    <source>
        <dbReference type="Google" id="ProtNLM"/>
    </source>
</evidence>
<keyword evidence="2" id="KW-1185">Reference proteome</keyword>
<sequence length="227" mass="23044">MFGGGLATALALSRGGNDSAAATAGTRPSASASASSGAVYHKLPGCDSFPSATVTSLVPQGRSTINDHKSTGGDYDGDFCTWDNAGVLDKQPPETREIDLTVTADSDAFTDTPTAAAQKDLADALATAQNEKGNTSHNIAVGAVTPVSGLGPGAFSKTYQYVGDDAPGSGMDIYLVLGNVMVDISYWGLDGTHLRGTPVPDDELSKDVQSAAHAVVAWLAACTDCAS</sequence>
<accession>A0ABP9RPM5</accession>
<gene>
    <name evidence="1" type="ORF">GCM10023322_18830</name>
</gene>
<dbReference type="Proteomes" id="UP001501570">
    <property type="component" value="Unassembled WGS sequence"/>
</dbReference>
<reference evidence="2" key="1">
    <citation type="journal article" date="2019" name="Int. J. Syst. Evol. Microbiol.">
        <title>The Global Catalogue of Microorganisms (GCM) 10K type strain sequencing project: providing services to taxonomists for standard genome sequencing and annotation.</title>
        <authorList>
            <consortium name="The Broad Institute Genomics Platform"/>
            <consortium name="The Broad Institute Genome Sequencing Center for Infectious Disease"/>
            <person name="Wu L."/>
            <person name="Ma J."/>
        </authorList>
    </citation>
    <scope>NUCLEOTIDE SEQUENCE [LARGE SCALE GENOMIC DNA]</scope>
    <source>
        <strain evidence="2">JCM 18304</strain>
    </source>
</reference>